<feature type="transmembrane region" description="Helical" evidence="8">
    <location>
        <begin position="55"/>
        <end position="74"/>
    </location>
</feature>
<feature type="transmembrane region" description="Helical" evidence="8">
    <location>
        <begin position="196"/>
        <end position="214"/>
    </location>
</feature>
<keyword evidence="7 8" id="KW-0472">Membrane</keyword>
<dbReference type="NCBIfam" id="TIGR04178">
    <property type="entry name" value="exo_archaeo"/>
    <property type="match status" value="1"/>
</dbReference>
<keyword evidence="5 9" id="KW-0378">Hydrolase</keyword>
<dbReference type="GO" id="GO:0005886">
    <property type="term" value="C:plasma membrane"/>
    <property type="evidence" value="ECO:0007669"/>
    <property type="project" value="UniProtKB-SubCell"/>
</dbReference>
<keyword evidence="3" id="KW-0645">Protease</keyword>
<feature type="transmembrane region" description="Helical" evidence="8">
    <location>
        <begin position="261"/>
        <end position="282"/>
    </location>
</feature>
<dbReference type="EMBL" id="RAQO01000009">
    <property type="protein sequence ID" value="RKF14397.1"/>
    <property type="molecule type" value="Genomic_DNA"/>
</dbReference>
<accession>A0A420E715</accession>
<feature type="transmembrane region" description="Helical" evidence="8">
    <location>
        <begin position="110"/>
        <end position="127"/>
    </location>
</feature>
<evidence type="ECO:0000256" key="2">
    <source>
        <dbReference type="ARBA" id="ARBA00022475"/>
    </source>
</evidence>
<feature type="transmembrane region" description="Helical" evidence="8">
    <location>
        <begin position="86"/>
        <end position="104"/>
    </location>
</feature>
<keyword evidence="6 8" id="KW-1133">Transmembrane helix</keyword>
<keyword evidence="10" id="KW-1185">Reference proteome</keyword>
<dbReference type="GO" id="GO:0006508">
    <property type="term" value="P:proteolysis"/>
    <property type="evidence" value="ECO:0007669"/>
    <property type="project" value="UniProtKB-KW"/>
</dbReference>
<dbReference type="GO" id="GO:0008233">
    <property type="term" value="F:peptidase activity"/>
    <property type="evidence" value="ECO:0007669"/>
    <property type="project" value="UniProtKB-KW"/>
</dbReference>
<evidence type="ECO:0000313" key="9">
    <source>
        <dbReference type="EMBL" id="RKF14397.1"/>
    </source>
</evidence>
<evidence type="ECO:0000256" key="3">
    <source>
        <dbReference type="ARBA" id="ARBA00022670"/>
    </source>
</evidence>
<dbReference type="AlphaFoldDB" id="A0A420E715"/>
<feature type="transmembrane region" description="Helical" evidence="8">
    <location>
        <begin position="302"/>
        <end position="323"/>
    </location>
</feature>
<dbReference type="InterPro" id="IPR019127">
    <property type="entry name" value="Exosortase"/>
</dbReference>
<evidence type="ECO:0000256" key="8">
    <source>
        <dbReference type="SAM" id="Phobius"/>
    </source>
</evidence>
<dbReference type="EC" id="3.4.22.-" evidence="9"/>
<feature type="transmembrane region" description="Helical" evidence="8">
    <location>
        <begin position="220"/>
        <end position="249"/>
    </location>
</feature>
<evidence type="ECO:0000256" key="4">
    <source>
        <dbReference type="ARBA" id="ARBA00022692"/>
    </source>
</evidence>
<reference evidence="9 10" key="1">
    <citation type="submission" date="2018-09" db="EMBL/GenBank/DDBJ databases">
        <authorList>
            <person name="Wang Z."/>
        </authorList>
    </citation>
    <scope>NUCLEOTIDE SEQUENCE [LARGE SCALE GENOMIC DNA]</scope>
    <source>
        <strain evidence="9 10">ALS 81</strain>
    </source>
</reference>
<evidence type="ECO:0000256" key="7">
    <source>
        <dbReference type="ARBA" id="ARBA00023136"/>
    </source>
</evidence>
<dbReference type="Proteomes" id="UP000286482">
    <property type="component" value="Unassembled WGS sequence"/>
</dbReference>
<organism evidence="9 10">
    <name type="scientific">Alginatibacterium sediminis</name>
    <dbReference type="NCBI Taxonomy" id="2164068"/>
    <lineage>
        <taxon>Bacteria</taxon>
        <taxon>Pseudomonadati</taxon>
        <taxon>Pseudomonadota</taxon>
        <taxon>Gammaproteobacteria</taxon>
        <taxon>Alteromonadales</taxon>
        <taxon>Alteromonadaceae</taxon>
        <taxon>Alginatibacterium</taxon>
    </lineage>
</organism>
<dbReference type="InterPro" id="IPR026392">
    <property type="entry name" value="Exo/Archaeosortase_dom"/>
</dbReference>
<gene>
    <name evidence="9" type="primary">xrt</name>
    <name evidence="9" type="ORF">DBZ36_17240</name>
</gene>
<dbReference type="InterPro" id="IPR013426">
    <property type="entry name" value="EpsH-like"/>
</dbReference>
<name>A0A420E715_9ALTE</name>
<evidence type="ECO:0000256" key="1">
    <source>
        <dbReference type="ARBA" id="ARBA00004651"/>
    </source>
</evidence>
<comment type="subcellular location">
    <subcellularLocation>
        <location evidence="1">Cell membrane</location>
        <topology evidence="1">Multi-pass membrane protein</topology>
    </subcellularLocation>
</comment>
<evidence type="ECO:0000256" key="5">
    <source>
        <dbReference type="ARBA" id="ARBA00022801"/>
    </source>
</evidence>
<dbReference type="NCBIfam" id="TIGR02602">
    <property type="entry name" value="8TM_EpsH"/>
    <property type="match status" value="1"/>
</dbReference>
<evidence type="ECO:0000313" key="10">
    <source>
        <dbReference type="Proteomes" id="UP000286482"/>
    </source>
</evidence>
<proteinExistence type="predicted"/>
<feature type="transmembrane region" description="Helical" evidence="8">
    <location>
        <begin position="134"/>
        <end position="154"/>
    </location>
</feature>
<dbReference type="Pfam" id="PF09721">
    <property type="entry name" value="Exosortase_EpsH"/>
    <property type="match status" value="1"/>
</dbReference>
<evidence type="ECO:0000256" key="6">
    <source>
        <dbReference type="ARBA" id="ARBA00022989"/>
    </source>
</evidence>
<feature type="transmembrane region" description="Helical" evidence="8">
    <location>
        <begin position="21"/>
        <end position="43"/>
    </location>
</feature>
<protein>
    <submittedName>
        <fullName evidence="9">Exosortase</fullName>
        <ecNumber evidence="9">3.4.22.-</ecNumber>
    </submittedName>
</protein>
<sequence length="474" mass="53239">MWARSIVLNAKASLLSAVPRSFAEVGLLTLVVTLFLVVNWPLLIDLKIHSFDDGTYSHAYLIPFISIYLLHRAFRRGVLTTRRFSTGIAVLAVLCSLASLILYIAQVALLVRWMLPICFFFSLLIFFRFSLELLLASVVLWFMVPIWGPLVVPLQNLSTYAVGIIMSMTNVPSFIEGNIVTIAVGQFEIAGGCSGLRYFITSCFVAVMFIYLNIRSYKKAVIFTLLCLAGALLTNWIRITVIILIGHFTEMQSPIIQDHNNLGWFIYVPYLALLMWFGRYLVDDKAVEAIASVELKTEPSKFGVLVPSVITFVVILVISPASYELTQSKTAPLDEIQGPAWVFRNIQYNQSWQGFNLDDEYGLLLTFGSPGFESQARSYLNQVPLSSTKIVEQYKLRETSIVKYLSKRNEKRVLMYQFVLGNQAVAAGIDYRISKIEQAFAGERNSQIALIDIPCNLDCDTAIARGFASLIFKS</sequence>
<keyword evidence="4 8" id="KW-0812">Transmembrane</keyword>
<comment type="caution">
    <text evidence="9">The sequence shown here is derived from an EMBL/GenBank/DDBJ whole genome shotgun (WGS) entry which is preliminary data.</text>
</comment>
<keyword evidence="2" id="KW-1003">Cell membrane</keyword>